<dbReference type="CDD" id="cd02151">
    <property type="entry name" value="nitroreductase"/>
    <property type="match status" value="1"/>
</dbReference>
<feature type="domain" description="Nitroreductase" evidence="1">
    <location>
        <begin position="63"/>
        <end position="152"/>
    </location>
</feature>
<dbReference type="Pfam" id="PF00881">
    <property type="entry name" value="Nitroreductase"/>
    <property type="match status" value="2"/>
</dbReference>
<dbReference type="EMBL" id="CP000698">
    <property type="protein sequence ID" value="ABQ26293.1"/>
    <property type="molecule type" value="Genomic_DNA"/>
</dbReference>
<dbReference type="InterPro" id="IPR029479">
    <property type="entry name" value="Nitroreductase"/>
</dbReference>
<dbReference type="KEGG" id="gur:Gura_2105"/>
<dbReference type="GO" id="GO:0016491">
    <property type="term" value="F:oxidoreductase activity"/>
    <property type="evidence" value="ECO:0007669"/>
    <property type="project" value="InterPro"/>
</dbReference>
<dbReference type="PANTHER" id="PTHR23026">
    <property type="entry name" value="NADPH NITROREDUCTASE"/>
    <property type="match status" value="1"/>
</dbReference>
<dbReference type="InterPro" id="IPR050627">
    <property type="entry name" value="Nitroreductase/BluB"/>
</dbReference>
<keyword evidence="3" id="KW-1185">Reference proteome</keyword>
<name>A5G3C5_GEOUR</name>
<protein>
    <submittedName>
        <fullName evidence="2">Nitroreductase</fullName>
    </submittedName>
</protein>
<feature type="domain" description="Nitroreductase" evidence="1">
    <location>
        <begin position="8"/>
        <end position="61"/>
    </location>
</feature>
<sequence>MSDMIELLRKRRSIRKFTPEKVAPETVELLIEALLRAPSSRSINPWEFVVVDDSELLSKLSRSKEHGSEFLKNAPLAIVVCADSTKSDVWVEDCSIASIIVQMAALSMGLGSCWVQIRNRRHDAGRSAEEYIRELLGLPEHIKVESIIGIGHPGEKKRAVPAKDLQYENVKRNRYA</sequence>
<evidence type="ECO:0000313" key="2">
    <source>
        <dbReference type="EMBL" id="ABQ26293.1"/>
    </source>
</evidence>
<dbReference type="PANTHER" id="PTHR23026:SF117">
    <property type="entry name" value="NITROREDUCTASE"/>
    <property type="match status" value="1"/>
</dbReference>
<evidence type="ECO:0000313" key="3">
    <source>
        <dbReference type="Proteomes" id="UP000006695"/>
    </source>
</evidence>
<dbReference type="Proteomes" id="UP000006695">
    <property type="component" value="Chromosome"/>
</dbReference>
<gene>
    <name evidence="2" type="ordered locus">Gura_2105</name>
</gene>
<accession>A5G3C5</accession>
<dbReference type="HOGENOM" id="CLU_070764_7_3_7"/>
<reference evidence="2 3" key="1">
    <citation type="submission" date="2007-05" db="EMBL/GenBank/DDBJ databases">
        <title>Complete sequence of Geobacter uraniireducens Rf4.</title>
        <authorList>
            <consortium name="US DOE Joint Genome Institute"/>
            <person name="Copeland A."/>
            <person name="Lucas S."/>
            <person name="Lapidus A."/>
            <person name="Barry K."/>
            <person name="Detter J.C."/>
            <person name="Glavina del Rio T."/>
            <person name="Hammon N."/>
            <person name="Israni S."/>
            <person name="Dalin E."/>
            <person name="Tice H."/>
            <person name="Pitluck S."/>
            <person name="Chertkov O."/>
            <person name="Brettin T."/>
            <person name="Bruce D."/>
            <person name="Han C."/>
            <person name="Schmutz J."/>
            <person name="Larimer F."/>
            <person name="Land M."/>
            <person name="Hauser L."/>
            <person name="Kyrpides N."/>
            <person name="Mikhailova N."/>
            <person name="Shelobolina E."/>
            <person name="Aklujkar M."/>
            <person name="Lovley D."/>
            <person name="Richardson P."/>
        </authorList>
    </citation>
    <scope>NUCLEOTIDE SEQUENCE [LARGE SCALE GENOMIC DNA]</scope>
    <source>
        <strain evidence="2 3">Rf4</strain>
    </source>
</reference>
<proteinExistence type="predicted"/>
<dbReference type="Gene3D" id="3.40.109.10">
    <property type="entry name" value="NADH Oxidase"/>
    <property type="match status" value="1"/>
</dbReference>
<dbReference type="AlphaFoldDB" id="A5G3C5"/>
<dbReference type="STRING" id="351605.Gura_2105"/>
<dbReference type="InterPro" id="IPR000415">
    <property type="entry name" value="Nitroreductase-like"/>
</dbReference>
<organism evidence="2 3">
    <name type="scientific">Geotalea uraniireducens (strain Rf4)</name>
    <name type="common">Geobacter uraniireducens</name>
    <dbReference type="NCBI Taxonomy" id="351605"/>
    <lineage>
        <taxon>Bacteria</taxon>
        <taxon>Pseudomonadati</taxon>
        <taxon>Thermodesulfobacteriota</taxon>
        <taxon>Desulfuromonadia</taxon>
        <taxon>Geobacterales</taxon>
        <taxon>Geobacteraceae</taxon>
        <taxon>Geotalea</taxon>
    </lineage>
</organism>
<dbReference type="SUPFAM" id="SSF55469">
    <property type="entry name" value="FMN-dependent nitroreductase-like"/>
    <property type="match status" value="1"/>
</dbReference>
<evidence type="ECO:0000259" key="1">
    <source>
        <dbReference type="Pfam" id="PF00881"/>
    </source>
</evidence>